<reference evidence="12" key="2">
    <citation type="submission" date="2012-08" db="EMBL/GenBank/DDBJ databases">
        <title>The Genome Sequence of Wuchereria bancrofti.</title>
        <authorList>
            <person name="Nutman T.B."/>
            <person name="Fink D.L."/>
            <person name="Russ C."/>
            <person name="Young S."/>
            <person name="Zeng Q."/>
            <person name="Koehrsen M."/>
            <person name="Alvarado L."/>
            <person name="Berlin A."/>
            <person name="Chapman S.B."/>
            <person name="Chen Z."/>
            <person name="Freedman E."/>
            <person name="Gellesch M."/>
            <person name="Goldberg J."/>
            <person name="Griggs A."/>
            <person name="Gujja S."/>
            <person name="Heilman E.R."/>
            <person name="Heiman D."/>
            <person name="Hepburn T."/>
            <person name="Howarth C."/>
            <person name="Jen D."/>
            <person name="Larson L."/>
            <person name="Lewis B."/>
            <person name="Mehta T."/>
            <person name="Park D."/>
            <person name="Pearson M."/>
            <person name="Roberts A."/>
            <person name="Saif S."/>
            <person name="Shea T."/>
            <person name="Shenoy N."/>
            <person name="Sisk P."/>
            <person name="Stolte C."/>
            <person name="Sykes S."/>
            <person name="Walk T."/>
            <person name="White J."/>
            <person name="Yandava C."/>
            <person name="Haas B."/>
            <person name="Henn M.R."/>
            <person name="Nusbaum C."/>
            <person name="Birren B."/>
        </authorList>
    </citation>
    <scope>NUCLEOTIDE SEQUENCE [LARGE SCALE GENOMIC DNA]</scope>
    <source>
        <strain evidence="12">NA</strain>
    </source>
</reference>
<accession>J9EDG7</accession>
<evidence type="ECO:0000256" key="9">
    <source>
        <dbReference type="SAM" id="Phobius"/>
    </source>
</evidence>
<evidence type="ECO:0000256" key="8">
    <source>
        <dbReference type="SAM" id="MobiDB-lite"/>
    </source>
</evidence>
<dbReference type="GO" id="GO:0005789">
    <property type="term" value="C:endoplasmic reticulum membrane"/>
    <property type="evidence" value="ECO:0007669"/>
    <property type="project" value="UniProtKB-SubCell"/>
</dbReference>
<evidence type="ECO:0000313" key="13">
    <source>
        <dbReference type="Proteomes" id="UP000270924"/>
    </source>
</evidence>
<feature type="transmembrane region" description="Helical" evidence="9">
    <location>
        <begin position="228"/>
        <end position="252"/>
    </location>
</feature>
<protein>
    <recommendedName>
        <fullName evidence="2">Seipin</fullName>
    </recommendedName>
</protein>
<dbReference type="GO" id="GO:0140042">
    <property type="term" value="P:lipid droplet formation"/>
    <property type="evidence" value="ECO:0007669"/>
    <property type="project" value="UniProtKB-ARBA"/>
</dbReference>
<proteinExistence type="predicted"/>
<sequence>MLVVKKISSWIRDRLTIYHIITAILQLFGAFVVAVISPFLLRQLLLPSLVEYTVPLHFNFETCREQLAGVCSFPTAVVDFSMENLKLSPGENYEISVEIILSESTIASNVGIFQAVVELVDPLNMKRTFRKSCFVNRHHSLIYRIVEGWWNLACQTLFFPVYFLGLLTMSDNRKLEVSFTNHLVDSDLENTALLYVQLQNRFIEVESGKLSFRIRFGLLRVFLHDYPIISSLLIIIFVYLMCLTGIALYWLLQALFGFFAYSNLSSIVPVDETNRLFVQPEVYTERAPSKHHLELKELKRPEIADDVTFLTWNDLRRSSNKTSESSLHRRKRSKEMKQ</sequence>
<feature type="transmembrane region" description="Helical" evidence="9">
    <location>
        <begin position="20"/>
        <end position="41"/>
    </location>
</feature>
<evidence type="ECO:0000256" key="7">
    <source>
        <dbReference type="ARBA" id="ARBA00023136"/>
    </source>
</evidence>
<dbReference type="FunCoup" id="J9EDG7">
    <property type="interactions" value="1198"/>
</dbReference>
<feature type="compositionally biased region" description="Basic residues" evidence="8">
    <location>
        <begin position="328"/>
        <end position="338"/>
    </location>
</feature>
<keyword evidence="7 9" id="KW-0472">Membrane</keyword>
<dbReference type="Pfam" id="PF06775">
    <property type="entry name" value="Seipin"/>
    <property type="match status" value="1"/>
</dbReference>
<dbReference type="CDD" id="cd23995">
    <property type="entry name" value="Seipin_BSCL2_like"/>
    <property type="match status" value="1"/>
</dbReference>
<dbReference type="PANTHER" id="PTHR21212:SF0">
    <property type="entry name" value="SEIPIN"/>
    <property type="match status" value="1"/>
</dbReference>
<evidence type="ECO:0000256" key="1">
    <source>
        <dbReference type="ARBA" id="ARBA00004477"/>
    </source>
</evidence>
<keyword evidence="3 9" id="KW-0812">Transmembrane</keyword>
<evidence type="ECO:0000313" key="11">
    <source>
        <dbReference type="EMBL" id="VDM10219.1"/>
    </source>
</evidence>
<evidence type="ECO:0000256" key="4">
    <source>
        <dbReference type="ARBA" id="ARBA00022824"/>
    </source>
</evidence>
<evidence type="ECO:0000256" key="2">
    <source>
        <dbReference type="ARBA" id="ARBA00022064"/>
    </source>
</evidence>
<dbReference type="OMA" id="FETCREQ"/>
<organism evidence="10 12">
    <name type="scientific">Wuchereria bancrofti</name>
    <dbReference type="NCBI Taxonomy" id="6293"/>
    <lineage>
        <taxon>Eukaryota</taxon>
        <taxon>Metazoa</taxon>
        <taxon>Ecdysozoa</taxon>
        <taxon>Nematoda</taxon>
        <taxon>Chromadorea</taxon>
        <taxon>Rhabditida</taxon>
        <taxon>Spirurina</taxon>
        <taxon>Spiruromorpha</taxon>
        <taxon>Filarioidea</taxon>
        <taxon>Onchocercidae</taxon>
        <taxon>Wuchereria</taxon>
    </lineage>
</organism>
<evidence type="ECO:0000256" key="6">
    <source>
        <dbReference type="ARBA" id="ARBA00023098"/>
    </source>
</evidence>
<gene>
    <name evidence="11" type="ORF">WBA_LOCUS3605</name>
    <name evidence="10" type="ORF">WUBG_08575</name>
</gene>
<reference evidence="11 13" key="3">
    <citation type="submission" date="2018-11" db="EMBL/GenBank/DDBJ databases">
        <authorList>
            <consortium name="Pathogen Informatics"/>
        </authorList>
    </citation>
    <scope>NUCLEOTIDE SEQUENCE [LARGE SCALE GENOMIC DNA]</scope>
</reference>
<dbReference type="EMBL" id="UYWW01001259">
    <property type="protein sequence ID" value="VDM10219.1"/>
    <property type="molecule type" value="Genomic_DNA"/>
</dbReference>
<name>J9EDG7_WUCBA</name>
<comment type="subcellular location">
    <subcellularLocation>
        <location evidence="1">Endoplasmic reticulum membrane</location>
        <topology evidence="1">Multi-pass membrane protein</topology>
    </subcellularLocation>
</comment>
<evidence type="ECO:0000313" key="12">
    <source>
        <dbReference type="Proteomes" id="UP000004810"/>
    </source>
</evidence>
<keyword evidence="13" id="KW-1185">Reference proteome</keyword>
<evidence type="ECO:0000313" key="10">
    <source>
        <dbReference type="EMBL" id="EJW80516.1"/>
    </source>
</evidence>
<dbReference type="EMBL" id="ADBV01004437">
    <property type="protein sequence ID" value="EJW80516.1"/>
    <property type="molecule type" value="Genomic_DNA"/>
</dbReference>
<reference evidence="10" key="1">
    <citation type="submission" date="2012-08" db="EMBL/GenBank/DDBJ databases">
        <title>The Genome Sequence of Wuchereria bancrofti.</title>
        <authorList>
            <consortium name="The Broad Institute Genome Sequencing Platform"/>
            <consortium name="Broad Institute Genome Sequencing Center for Infectious Disease"/>
            <person name="Nutman T.B."/>
            <person name="Fink D.L."/>
            <person name="Russ C."/>
            <person name="Young S."/>
            <person name="Zeng Q."/>
            <person name="Koehrsen M."/>
            <person name="Alvarado L."/>
            <person name="Berlin A."/>
            <person name="Borenstein D."/>
            <person name="Chapman S.B."/>
            <person name="Chen Z."/>
            <person name="Engels R."/>
            <person name="Freedman E."/>
            <person name="Gellesch M."/>
            <person name="Goldberg J."/>
            <person name="Griggs A."/>
            <person name="Gujja S."/>
            <person name="Heilman E.R."/>
            <person name="Heiman D."/>
            <person name="Hepburn T."/>
            <person name="Howarth C."/>
            <person name="Jen D."/>
            <person name="Larson L."/>
            <person name="Lewis B."/>
            <person name="Mehta T."/>
            <person name="Park D."/>
            <person name="Pearson M."/>
            <person name="Richards J."/>
            <person name="Roberts A."/>
            <person name="Saif S."/>
            <person name="Shea T."/>
            <person name="Shenoy N."/>
            <person name="Sisk P."/>
            <person name="Stolte C."/>
            <person name="Sykes S."/>
            <person name="Walk T."/>
            <person name="White J."/>
            <person name="Yandava C."/>
            <person name="Haas B."/>
            <person name="Henn M.R."/>
            <person name="Nusbaum C."/>
            <person name="Birren B."/>
        </authorList>
    </citation>
    <scope>NUCLEOTIDE SEQUENCE</scope>
</reference>
<keyword evidence="4" id="KW-0256">Endoplasmic reticulum</keyword>
<evidence type="ECO:0000256" key="3">
    <source>
        <dbReference type="ARBA" id="ARBA00022692"/>
    </source>
</evidence>
<keyword evidence="6" id="KW-0443">Lipid metabolism</keyword>
<evidence type="ECO:0000256" key="5">
    <source>
        <dbReference type="ARBA" id="ARBA00022989"/>
    </source>
</evidence>
<dbReference type="OrthoDB" id="3990054at2759"/>
<dbReference type="Proteomes" id="UP000270924">
    <property type="component" value="Unassembled WGS sequence"/>
</dbReference>
<feature type="region of interest" description="Disordered" evidence="8">
    <location>
        <begin position="318"/>
        <end position="338"/>
    </location>
</feature>
<dbReference type="GO" id="GO:0006629">
    <property type="term" value="P:lipid metabolic process"/>
    <property type="evidence" value="ECO:0007669"/>
    <property type="project" value="UniProtKB-KW"/>
</dbReference>
<dbReference type="Proteomes" id="UP000004810">
    <property type="component" value="Unassembled WGS sequence"/>
</dbReference>
<dbReference type="InterPro" id="IPR009617">
    <property type="entry name" value="Seipin"/>
</dbReference>
<dbReference type="InParanoid" id="J9EDG7"/>
<dbReference type="PANTHER" id="PTHR21212">
    <property type="entry name" value="BERNARDINELLI-SEIP CONGENITAL LIPODYSTROPHY 2 HOMOLOG BSCL2 PROTEIN"/>
    <property type="match status" value="1"/>
</dbReference>
<dbReference type="AlphaFoldDB" id="J9EDG7"/>
<feature type="transmembrane region" description="Helical" evidence="9">
    <location>
        <begin position="141"/>
        <end position="163"/>
    </location>
</feature>
<keyword evidence="5 9" id="KW-1133">Transmembrane helix</keyword>